<reference evidence="9 10" key="1">
    <citation type="submission" date="2020-03" db="EMBL/GenBank/DDBJ databases">
        <title>WGS of actinomycetes isolated from Thailand.</title>
        <authorList>
            <person name="Thawai C."/>
        </authorList>
    </citation>
    <scope>NUCLEOTIDE SEQUENCE [LARGE SCALE GENOMIC DNA]</scope>
    <source>
        <strain evidence="9 10">PLAI 1-29</strain>
    </source>
</reference>
<name>A0ABX1BUV6_9ACTN</name>
<keyword evidence="10" id="KW-1185">Reference proteome</keyword>
<evidence type="ECO:0000256" key="4">
    <source>
        <dbReference type="ARBA" id="ARBA00023008"/>
    </source>
</evidence>
<feature type="chain" id="PRO_5046836036" evidence="6">
    <location>
        <begin position="24"/>
        <end position="728"/>
    </location>
</feature>
<dbReference type="InterPro" id="IPR010496">
    <property type="entry name" value="AL/BT2_dom"/>
</dbReference>
<evidence type="ECO:0000256" key="2">
    <source>
        <dbReference type="ARBA" id="ARBA00022723"/>
    </source>
</evidence>
<feature type="domain" description="3-keto-alpha-glucoside-1,2-lyase/3-keto-2-hydroxy-glucal hydratase" evidence="8">
    <location>
        <begin position="520"/>
        <end position="726"/>
    </location>
</feature>
<dbReference type="Proteomes" id="UP000695264">
    <property type="component" value="Unassembled WGS sequence"/>
</dbReference>
<dbReference type="Gene3D" id="2.60.40.420">
    <property type="entry name" value="Cupredoxins - blue copper proteins"/>
    <property type="match status" value="1"/>
</dbReference>
<keyword evidence="2" id="KW-0479">Metal-binding</keyword>
<evidence type="ECO:0000256" key="6">
    <source>
        <dbReference type="SAM" id="SignalP"/>
    </source>
</evidence>
<feature type="signal peptide" evidence="6">
    <location>
        <begin position="1"/>
        <end position="23"/>
    </location>
</feature>
<dbReference type="Pfam" id="PF06439">
    <property type="entry name" value="3keto-disac_hyd"/>
    <property type="match status" value="1"/>
</dbReference>
<gene>
    <name evidence="9" type="ORF">HCK00_06650</name>
</gene>
<keyword evidence="6" id="KW-0732">Signal</keyword>
<dbReference type="EMBL" id="JAATEN010000004">
    <property type="protein sequence ID" value="NJQ00223.1"/>
    <property type="molecule type" value="Genomic_DNA"/>
</dbReference>
<dbReference type="PROSITE" id="PS00196">
    <property type="entry name" value="COPPER_BLUE"/>
    <property type="match status" value="1"/>
</dbReference>
<dbReference type="Gene3D" id="2.60.120.560">
    <property type="entry name" value="Exo-inulinase, domain 1"/>
    <property type="match status" value="1"/>
</dbReference>
<keyword evidence="3" id="KW-0249">Electron transport</keyword>
<comment type="caution">
    <text evidence="9">The sequence shown here is derived from an EMBL/GenBank/DDBJ whole genome shotgun (WGS) entry which is preliminary data.</text>
</comment>
<dbReference type="InterPro" id="IPR028871">
    <property type="entry name" value="BlueCu_1_BS"/>
</dbReference>
<feature type="region of interest" description="Disordered" evidence="5">
    <location>
        <begin position="238"/>
        <end position="258"/>
    </location>
</feature>
<keyword evidence="1" id="KW-0813">Transport</keyword>
<evidence type="ECO:0000259" key="7">
    <source>
        <dbReference type="Pfam" id="PF00127"/>
    </source>
</evidence>
<protein>
    <submittedName>
        <fullName evidence="9">DUF1080 domain-containing protein</fullName>
    </submittedName>
</protein>
<dbReference type="Pfam" id="PF00127">
    <property type="entry name" value="Copper-bind"/>
    <property type="match status" value="1"/>
</dbReference>
<evidence type="ECO:0000259" key="8">
    <source>
        <dbReference type="Pfam" id="PF06439"/>
    </source>
</evidence>
<proteinExistence type="predicted"/>
<sequence>MFAALVVALVAALGLTAPPAARADGGGRPATAADQVLTWTADSDITRYKTAPQTAVAGPATIVFENSEATGNTTGMPHTLTFDTSDPSRYNADVDLNILANPSDANGGKYTAEVTLTPGTYRYYCTIPGHGSMQGTLVVTDGGGGEEDTEAPEVSHELSGAQNSDGAYLGGATVALSATDPGSGVESVEYALDDGDFTAYAEPFTVDTVGEHTLRYRATDRAGNTSEVATVEFTVAEPPADDTTAPETSAEVSGDRNDDGAYLGTATVTVSASDSGSGVKSIEYALDDGEFTGYTAPVAVDTVGEHTLRYRATDHAGNTSEEKSVEFTVAEPPAQDTTAPEVSAEVTGDRNDDGAYVGAATVTLTATDEESGVARVQYSLNGGPYLVYADPVRIDRAGDHLVRYRATDKAGNTSAARSLDLTVAEEEISEPDCPETDNRRTVIVGTVDTGVPNRVTGDGCTINELIEDERGWDGERDFLRHVQGVAGDLRDQGVVDQREHDLLVKAARDSGIGTEGRTEGYRTLFDGSAKSFAEWEHVGGGAFGLSRGDAMTSSTTRAGMGMLWYPNRQYGDFSLRLQFRDDAPGDGRTNSGVFVRFPDPDWHPGETRPEWVAIKYGHENQIFDRPDGDMYKTGSVYGFDKVNLAGAGVEEKGVWNDYEVRVVDQRYWIFRNGVLLNVFDNDPGLLFNPARADDPGTAGRQYRHGFIGLQTHGTTDVISFRNVRIQEL</sequence>
<organism evidence="9 10">
    <name type="scientific">Streptomyces zingiberis</name>
    <dbReference type="NCBI Taxonomy" id="2053010"/>
    <lineage>
        <taxon>Bacteria</taxon>
        <taxon>Bacillati</taxon>
        <taxon>Actinomycetota</taxon>
        <taxon>Actinomycetes</taxon>
        <taxon>Kitasatosporales</taxon>
        <taxon>Streptomycetaceae</taxon>
        <taxon>Streptomyces</taxon>
    </lineage>
</organism>
<evidence type="ECO:0000256" key="3">
    <source>
        <dbReference type="ARBA" id="ARBA00022982"/>
    </source>
</evidence>
<dbReference type="InterPro" id="IPR008972">
    <property type="entry name" value="Cupredoxin"/>
</dbReference>
<evidence type="ECO:0000313" key="9">
    <source>
        <dbReference type="EMBL" id="NJQ00223.1"/>
    </source>
</evidence>
<accession>A0ABX1BUV6</accession>
<evidence type="ECO:0000313" key="10">
    <source>
        <dbReference type="Proteomes" id="UP000695264"/>
    </source>
</evidence>
<dbReference type="InterPro" id="IPR058094">
    <property type="entry name" value="Ig-like_OmpL47-like"/>
</dbReference>
<dbReference type="InterPro" id="IPR013783">
    <property type="entry name" value="Ig-like_fold"/>
</dbReference>
<evidence type="ECO:0000256" key="5">
    <source>
        <dbReference type="SAM" id="MobiDB-lite"/>
    </source>
</evidence>
<feature type="domain" description="Blue (type 1) copper" evidence="7">
    <location>
        <begin position="67"/>
        <end position="139"/>
    </location>
</feature>
<dbReference type="Gene3D" id="2.60.40.10">
    <property type="entry name" value="Immunoglobulins"/>
    <property type="match status" value="3"/>
</dbReference>
<evidence type="ECO:0000256" key="1">
    <source>
        <dbReference type="ARBA" id="ARBA00022448"/>
    </source>
</evidence>
<dbReference type="SUPFAM" id="SSF49503">
    <property type="entry name" value="Cupredoxins"/>
    <property type="match status" value="1"/>
</dbReference>
<keyword evidence="4" id="KW-0186">Copper</keyword>
<dbReference type="InterPro" id="IPR000923">
    <property type="entry name" value="BlueCu_1"/>
</dbReference>
<dbReference type="NCBIfam" id="NF047446">
    <property type="entry name" value="barrel_OmpL47"/>
    <property type="match status" value="3"/>
</dbReference>